<evidence type="ECO:0000313" key="11">
    <source>
        <dbReference type="EMBL" id="SUZ72843.1"/>
    </source>
</evidence>
<keyword evidence="7" id="KW-0378">Hydrolase</keyword>
<evidence type="ECO:0000256" key="4">
    <source>
        <dbReference type="ARBA" id="ARBA00006759"/>
    </source>
</evidence>
<dbReference type="GO" id="GO:0004416">
    <property type="term" value="F:hydroxyacylglutathione hydrolase activity"/>
    <property type="evidence" value="ECO:0007669"/>
    <property type="project" value="UniProtKB-EC"/>
</dbReference>
<comment type="similarity">
    <text evidence="4">Belongs to the metallo-beta-lactamase superfamily. Glyoxalase II family.</text>
</comment>
<protein>
    <recommendedName>
        <fullName evidence="5">hydroxyacylglutathione hydrolase</fullName>
        <ecNumber evidence="5">3.1.2.6</ecNumber>
    </recommendedName>
    <alternativeName>
        <fullName evidence="9">Glyoxalase II</fullName>
    </alternativeName>
</protein>
<accession>A0A381Q5D5</accession>
<dbReference type="CDD" id="cd07723">
    <property type="entry name" value="hydroxyacylglutathione_hydrolase_MBL-fold"/>
    <property type="match status" value="1"/>
</dbReference>
<name>A0A381Q5D5_9ZZZZ</name>
<dbReference type="PANTHER" id="PTHR11935">
    <property type="entry name" value="BETA LACTAMASE DOMAIN"/>
    <property type="match status" value="1"/>
</dbReference>
<dbReference type="SMART" id="SM00849">
    <property type="entry name" value="Lactamase_B"/>
    <property type="match status" value="1"/>
</dbReference>
<dbReference type="PROSITE" id="PS00743">
    <property type="entry name" value="BETA_LACTAMASE_B_1"/>
    <property type="match status" value="1"/>
</dbReference>
<evidence type="ECO:0000259" key="10">
    <source>
        <dbReference type="SMART" id="SM00849"/>
    </source>
</evidence>
<proteinExistence type="inferred from homology"/>
<dbReference type="GO" id="GO:0008270">
    <property type="term" value="F:zinc ion binding"/>
    <property type="evidence" value="ECO:0007669"/>
    <property type="project" value="InterPro"/>
</dbReference>
<dbReference type="InterPro" id="IPR035680">
    <property type="entry name" value="Clx_II_MBL"/>
</dbReference>
<sequence length="263" mass="28954">MIVEQIWTGNAYRNFNYLVVCPENGEALAIDPLDHLKCLRTAKENGWTITQVLNTHEHGDHTGGNKQVIAATGAKLLAHQNAANSIPDMDVGLVAGDLVKVGKTVELLALDTPGHTMTHICLLSQTDEPGLFSGDTLFNAGAGNCHNGGHPKELYETFASQLCKLAGSTKIYPGHDYISNNLEFTLDREPDNARAKSLLEEIKEQNPDEALVSTMALEKEINAFFRLQNPTVIATLQAEFPDLPDDPDPEIVFLKLRELRNKW</sequence>
<dbReference type="EC" id="3.1.2.6" evidence="5"/>
<dbReference type="GO" id="GO:0008800">
    <property type="term" value="F:beta-lactamase activity"/>
    <property type="evidence" value="ECO:0007669"/>
    <property type="project" value="InterPro"/>
</dbReference>
<keyword evidence="8" id="KW-0862">Zinc</keyword>
<dbReference type="SUPFAM" id="SSF56281">
    <property type="entry name" value="Metallo-hydrolase/oxidoreductase"/>
    <property type="match status" value="1"/>
</dbReference>
<evidence type="ECO:0000256" key="9">
    <source>
        <dbReference type="ARBA" id="ARBA00031044"/>
    </source>
</evidence>
<dbReference type="AlphaFoldDB" id="A0A381Q5D5"/>
<dbReference type="PANTHER" id="PTHR11935:SF94">
    <property type="entry name" value="TENZING NORGAY, ISOFORM C"/>
    <property type="match status" value="1"/>
</dbReference>
<gene>
    <name evidence="11" type="ORF">METZ01_LOCUS25697</name>
</gene>
<dbReference type="Pfam" id="PF00753">
    <property type="entry name" value="Lactamase_B"/>
    <property type="match status" value="1"/>
</dbReference>
<dbReference type="InterPro" id="IPR001279">
    <property type="entry name" value="Metallo-B-lactamas"/>
</dbReference>
<dbReference type="InterPro" id="IPR036866">
    <property type="entry name" value="RibonucZ/Hydroxyglut_hydro"/>
</dbReference>
<comment type="pathway">
    <text evidence="3">Secondary metabolite metabolism; methylglyoxal degradation; (R)-lactate from methylglyoxal: step 2/2.</text>
</comment>
<dbReference type="InterPro" id="IPR001018">
    <property type="entry name" value="Beta-lactamase_class-B_CS"/>
</dbReference>
<feature type="domain" description="Metallo-beta-lactamase" evidence="10">
    <location>
        <begin position="13"/>
        <end position="175"/>
    </location>
</feature>
<reference evidence="11" key="1">
    <citation type="submission" date="2018-05" db="EMBL/GenBank/DDBJ databases">
        <authorList>
            <person name="Lanie J.A."/>
            <person name="Ng W.-L."/>
            <person name="Kazmierczak K.M."/>
            <person name="Andrzejewski T.M."/>
            <person name="Davidsen T.M."/>
            <person name="Wayne K.J."/>
            <person name="Tettelin H."/>
            <person name="Glass J.I."/>
            <person name="Rusch D."/>
            <person name="Podicherti R."/>
            <person name="Tsui H.-C.T."/>
            <person name="Winkler M.E."/>
        </authorList>
    </citation>
    <scope>NUCLEOTIDE SEQUENCE</scope>
</reference>
<evidence type="ECO:0000256" key="2">
    <source>
        <dbReference type="ARBA" id="ARBA00001947"/>
    </source>
</evidence>
<comment type="catalytic activity">
    <reaction evidence="1">
        <text>an S-(2-hydroxyacyl)glutathione + H2O = a 2-hydroxy carboxylate + glutathione + H(+)</text>
        <dbReference type="Rhea" id="RHEA:21864"/>
        <dbReference type="ChEBI" id="CHEBI:15377"/>
        <dbReference type="ChEBI" id="CHEBI:15378"/>
        <dbReference type="ChEBI" id="CHEBI:57925"/>
        <dbReference type="ChEBI" id="CHEBI:58896"/>
        <dbReference type="ChEBI" id="CHEBI:71261"/>
        <dbReference type="EC" id="3.1.2.6"/>
    </reaction>
</comment>
<comment type="cofactor">
    <cofactor evidence="2">
        <name>Zn(2+)</name>
        <dbReference type="ChEBI" id="CHEBI:29105"/>
    </cofactor>
</comment>
<dbReference type="InterPro" id="IPR032282">
    <property type="entry name" value="HAGH_C"/>
</dbReference>
<evidence type="ECO:0000256" key="3">
    <source>
        <dbReference type="ARBA" id="ARBA00004963"/>
    </source>
</evidence>
<evidence type="ECO:0000256" key="1">
    <source>
        <dbReference type="ARBA" id="ARBA00001623"/>
    </source>
</evidence>
<evidence type="ECO:0000256" key="5">
    <source>
        <dbReference type="ARBA" id="ARBA00011917"/>
    </source>
</evidence>
<evidence type="ECO:0000256" key="6">
    <source>
        <dbReference type="ARBA" id="ARBA00022723"/>
    </source>
</evidence>
<evidence type="ECO:0000256" key="7">
    <source>
        <dbReference type="ARBA" id="ARBA00022801"/>
    </source>
</evidence>
<dbReference type="Pfam" id="PF16123">
    <property type="entry name" value="HAGH_C"/>
    <property type="match status" value="1"/>
</dbReference>
<evidence type="ECO:0000256" key="8">
    <source>
        <dbReference type="ARBA" id="ARBA00022833"/>
    </source>
</evidence>
<dbReference type="EMBL" id="UINC01001160">
    <property type="protein sequence ID" value="SUZ72843.1"/>
    <property type="molecule type" value="Genomic_DNA"/>
</dbReference>
<dbReference type="GO" id="GO:0017001">
    <property type="term" value="P:antibiotic catabolic process"/>
    <property type="evidence" value="ECO:0007669"/>
    <property type="project" value="InterPro"/>
</dbReference>
<organism evidence="11">
    <name type="scientific">marine metagenome</name>
    <dbReference type="NCBI Taxonomy" id="408172"/>
    <lineage>
        <taxon>unclassified sequences</taxon>
        <taxon>metagenomes</taxon>
        <taxon>ecological metagenomes</taxon>
    </lineage>
</organism>
<dbReference type="Gene3D" id="3.60.15.10">
    <property type="entry name" value="Ribonuclease Z/Hydroxyacylglutathione hydrolase-like"/>
    <property type="match status" value="1"/>
</dbReference>
<keyword evidence="6" id="KW-0479">Metal-binding</keyword>